<feature type="domain" description="DUF1707" evidence="3">
    <location>
        <begin position="30"/>
        <end position="82"/>
    </location>
</feature>
<dbReference type="CDD" id="cd07177">
    <property type="entry name" value="terB_like"/>
    <property type="match status" value="1"/>
</dbReference>
<protein>
    <recommendedName>
        <fullName evidence="3">DUF1707 domain-containing protein</fullName>
    </recommendedName>
</protein>
<dbReference type="AlphaFoldDB" id="A0A365GXU5"/>
<dbReference type="Pfam" id="PF08044">
    <property type="entry name" value="DUF1707"/>
    <property type="match status" value="1"/>
</dbReference>
<dbReference type="OrthoDB" id="3534574at2"/>
<evidence type="ECO:0000259" key="3">
    <source>
        <dbReference type="Pfam" id="PF08044"/>
    </source>
</evidence>
<organism evidence="4 5">
    <name type="scientific">Actinomadura craniellae</name>
    <dbReference type="NCBI Taxonomy" id="2231787"/>
    <lineage>
        <taxon>Bacteria</taxon>
        <taxon>Bacillati</taxon>
        <taxon>Actinomycetota</taxon>
        <taxon>Actinomycetes</taxon>
        <taxon>Streptosporangiales</taxon>
        <taxon>Thermomonosporaceae</taxon>
        <taxon>Actinomadura</taxon>
    </lineage>
</organism>
<name>A0A365GXU5_9ACTN</name>
<evidence type="ECO:0000256" key="1">
    <source>
        <dbReference type="SAM" id="MobiDB-lite"/>
    </source>
</evidence>
<dbReference type="EMBL" id="QLYX01000017">
    <property type="protein sequence ID" value="RAY11649.1"/>
    <property type="molecule type" value="Genomic_DNA"/>
</dbReference>
<keyword evidence="2" id="KW-1133">Transmembrane helix</keyword>
<sequence>MNHWQGGPPVWAGPHAVRRLIGAEAAADELRIGDAERDAVASALHEHFGLGRLTAPELDERLEAALTAKTRGDLRQITRDLPEPHGLSDAGSTPHRRRHPGHPGHRHRFPGGPLLLILLIALVAGGLEALVVAVQVVLVLMVAAAVFSHARRRKHS</sequence>
<reference evidence="4 5" key="1">
    <citation type="submission" date="2018-06" db="EMBL/GenBank/DDBJ databases">
        <title>Actinomadura craniellae sp. nov. isolated from marine sponge Craniella sp.</title>
        <authorList>
            <person name="Li L."/>
            <person name="Xu Q.H."/>
            <person name="Lin H.W."/>
            <person name="Lu Y.H."/>
        </authorList>
    </citation>
    <scope>NUCLEOTIDE SEQUENCE [LARGE SCALE GENOMIC DNA]</scope>
    <source>
        <strain evidence="4 5">LHW63021</strain>
    </source>
</reference>
<comment type="caution">
    <text evidence="4">The sequence shown here is derived from an EMBL/GenBank/DDBJ whole genome shotgun (WGS) entry which is preliminary data.</text>
</comment>
<dbReference type="RefSeq" id="WP_111871227.1">
    <property type="nucleotide sequence ID" value="NZ_QLYX01000017.1"/>
</dbReference>
<dbReference type="PANTHER" id="PTHR40763:SF4">
    <property type="entry name" value="DUF1707 DOMAIN-CONTAINING PROTEIN"/>
    <property type="match status" value="1"/>
</dbReference>
<feature type="compositionally biased region" description="Basic and acidic residues" evidence="1">
    <location>
        <begin position="73"/>
        <end position="83"/>
    </location>
</feature>
<feature type="region of interest" description="Disordered" evidence="1">
    <location>
        <begin position="73"/>
        <end position="106"/>
    </location>
</feature>
<feature type="compositionally biased region" description="Basic residues" evidence="1">
    <location>
        <begin position="94"/>
        <end position="106"/>
    </location>
</feature>
<evidence type="ECO:0000313" key="4">
    <source>
        <dbReference type="EMBL" id="RAY11649.1"/>
    </source>
</evidence>
<evidence type="ECO:0000313" key="5">
    <source>
        <dbReference type="Proteomes" id="UP000251891"/>
    </source>
</evidence>
<proteinExistence type="predicted"/>
<gene>
    <name evidence="4" type="ORF">DPM19_28910</name>
</gene>
<keyword evidence="2" id="KW-0472">Membrane</keyword>
<dbReference type="Proteomes" id="UP000251891">
    <property type="component" value="Unassembled WGS sequence"/>
</dbReference>
<keyword evidence="2" id="KW-0812">Transmembrane</keyword>
<feature type="transmembrane region" description="Helical" evidence="2">
    <location>
        <begin position="114"/>
        <end position="147"/>
    </location>
</feature>
<keyword evidence="5" id="KW-1185">Reference proteome</keyword>
<dbReference type="PANTHER" id="PTHR40763">
    <property type="entry name" value="MEMBRANE PROTEIN-RELATED"/>
    <property type="match status" value="1"/>
</dbReference>
<accession>A0A365GXU5</accession>
<dbReference type="InterPro" id="IPR012551">
    <property type="entry name" value="DUF1707_SHOCT-like"/>
</dbReference>
<evidence type="ECO:0000256" key="2">
    <source>
        <dbReference type="SAM" id="Phobius"/>
    </source>
</evidence>